<dbReference type="GO" id="GO:1903607">
    <property type="term" value="P:cytochrome c biosynthetic process"/>
    <property type="evidence" value="ECO:0007669"/>
    <property type="project" value="TreeGrafter"/>
</dbReference>
<dbReference type="EMBL" id="JACERN010000041">
    <property type="protein sequence ID" value="MBA4710140.1"/>
    <property type="molecule type" value="Genomic_DNA"/>
</dbReference>
<evidence type="ECO:0000256" key="4">
    <source>
        <dbReference type="ARBA" id="ARBA00016461"/>
    </source>
</evidence>
<evidence type="ECO:0000256" key="5">
    <source>
        <dbReference type="ARBA" id="ARBA00022448"/>
    </source>
</evidence>
<dbReference type="GO" id="GO:0005886">
    <property type="term" value="C:plasma membrane"/>
    <property type="evidence" value="ECO:0007669"/>
    <property type="project" value="UniProtKB-SubCell"/>
</dbReference>
<keyword evidence="11 12" id="KW-0472">Membrane</keyword>
<dbReference type="AlphaFoldDB" id="A0A838Y3X4"/>
<dbReference type="GO" id="GO:0015886">
    <property type="term" value="P:heme transport"/>
    <property type="evidence" value="ECO:0007669"/>
    <property type="project" value="InterPro"/>
</dbReference>
<dbReference type="PANTHER" id="PTHR37531:SF1">
    <property type="entry name" value="HEME EXPORTER PROTEIN D"/>
    <property type="match status" value="1"/>
</dbReference>
<dbReference type="NCBIfam" id="TIGR03141">
    <property type="entry name" value="cytochro_ccmD"/>
    <property type="match status" value="1"/>
</dbReference>
<dbReference type="Pfam" id="PF04995">
    <property type="entry name" value="CcmD"/>
    <property type="match status" value="1"/>
</dbReference>
<keyword evidence="14" id="KW-1185">Reference proteome</keyword>
<dbReference type="RefSeq" id="WP_181837061.1">
    <property type="nucleotide sequence ID" value="NZ_JACERN010000041.1"/>
</dbReference>
<dbReference type="GO" id="GO:0017004">
    <property type="term" value="P:cytochrome complex assembly"/>
    <property type="evidence" value="ECO:0007669"/>
    <property type="project" value="UniProtKB-KW"/>
</dbReference>
<comment type="function">
    <text evidence="1 12">Required for the export of heme to the periplasm for the biogenesis of c-type cytochromes.</text>
</comment>
<name>A0A838Y3X4_9NEIS</name>
<evidence type="ECO:0000256" key="12">
    <source>
        <dbReference type="RuleBase" id="RU363101"/>
    </source>
</evidence>
<evidence type="ECO:0000313" key="14">
    <source>
        <dbReference type="Proteomes" id="UP000545606"/>
    </source>
</evidence>
<organism evidence="13 14">
    <name type="scientific">Aquitalea aquatica</name>
    <dbReference type="NCBI Taxonomy" id="3044273"/>
    <lineage>
        <taxon>Bacteria</taxon>
        <taxon>Pseudomonadati</taxon>
        <taxon>Pseudomonadota</taxon>
        <taxon>Betaproteobacteria</taxon>
        <taxon>Neisseriales</taxon>
        <taxon>Chromobacteriaceae</taxon>
        <taxon>Aquitalea</taxon>
    </lineage>
</organism>
<keyword evidence="5 12" id="KW-0813">Transport</keyword>
<dbReference type="Proteomes" id="UP000545606">
    <property type="component" value="Unassembled WGS sequence"/>
</dbReference>
<evidence type="ECO:0000256" key="11">
    <source>
        <dbReference type="ARBA" id="ARBA00023136"/>
    </source>
</evidence>
<dbReference type="InterPro" id="IPR052075">
    <property type="entry name" value="Heme_exporter_D"/>
</dbReference>
<comment type="subcellular location">
    <subcellularLocation>
        <location evidence="2 12">Cell inner membrane</location>
        <topology evidence="2 12">Single-pass membrane protein</topology>
    </subcellularLocation>
</comment>
<gene>
    <name evidence="13" type="primary">ccmD</name>
    <name evidence="13" type="ORF">H2Z84_17360</name>
</gene>
<comment type="caution">
    <text evidence="13">The sequence shown here is derived from an EMBL/GenBank/DDBJ whole genome shotgun (WGS) entry which is preliminary data.</text>
</comment>
<evidence type="ECO:0000256" key="10">
    <source>
        <dbReference type="ARBA" id="ARBA00022989"/>
    </source>
</evidence>
<reference evidence="13 14" key="1">
    <citation type="submission" date="2020-07" db="EMBL/GenBank/DDBJ databases">
        <title>Draft genome sequence of violacein-producing bacteria and related species.</title>
        <authorList>
            <person name="Wilson H.S."/>
            <person name="De Leon M.E."/>
        </authorList>
    </citation>
    <scope>NUCLEOTIDE SEQUENCE [LARGE SCALE GENOMIC DNA]</scope>
    <source>
        <strain evidence="13 14">HSC-21Su07</strain>
    </source>
</reference>
<dbReference type="PANTHER" id="PTHR37531">
    <property type="entry name" value="HEME EXPORTER PROTEIN D"/>
    <property type="match status" value="1"/>
</dbReference>
<keyword evidence="6 12" id="KW-1003">Cell membrane</keyword>
<accession>A0A838Y3X4</accession>
<dbReference type="InterPro" id="IPR007078">
    <property type="entry name" value="Haem_export_protD_CcmD"/>
</dbReference>
<evidence type="ECO:0000256" key="9">
    <source>
        <dbReference type="ARBA" id="ARBA00022748"/>
    </source>
</evidence>
<keyword evidence="7 12" id="KW-0997">Cell inner membrane</keyword>
<evidence type="ECO:0000256" key="7">
    <source>
        <dbReference type="ARBA" id="ARBA00022519"/>
    </source>
</evidence>
<evidence type="ECO:0000256" key="8">
    <source>
        <dbReference type="ARBA" id="ARBA00022692"/>
    </source>
</evidence>
<evidence type="ECO:0000256" key="6">
    <source>
        <dbReference type="ARBA" id="ARBA00022475"/>
    </source>
</evidence>
<comment type="similarity">
    <text evidence="3 12">Belongs to the CcmD/CycX/HelD family.</text>
</comment>
<evidence type="ECO:0000256" key="1">
    <source>
        <dbReference type="ARBA" id="ARBA00002442"/>
    </source>
</evidence>
<feature type="transmembrane region" description="Helical" evidence="12">
    <location>
        <begin position="15"/>
        <end position="37"/>
    </location>
</feature>
<sequence length="64" mass="7352">MKWDSLSAFMAMGGYGFYVWSAVALALLMVLGELCWLRHSQHSLHHRLRQQPNTAPDRGWHTGQ</sequence>
<keyword evidence="9 12" id="KW-0201">Cytochrome c-type biogenesis</keyword>
<evidence type="ECO:0000256" key="2">
    <source>
        <dbReference type="ARBA" id="ARBA00004377"/>
    </source>
</evidence>
<protein>
    <recommendedName>
        <fullName evidence="4 12">Heme exporter protein D</fullName>
    </recommendedName>
</protein>
<proteinExistence type="inferred from homology"/>
<evidence type="ECO:0000313" key="13">
    <source>
        <dbReference type="EMBL" id="MBA4710140.1"/>
    </source>
</evidence>
<evidence type="ECO:0000256" key="3">
    <source>
        <dbReference type="ARBA" id="ARBA00008741"/>
    </source>
</evidence>
<keyword evidence="8 12" id="KW-0812">Transmembrane</keyword>
<keyword evidence="10 12" id="KW-1133">Transmembrane helix</keyword>